<keyword evidence="2" id="KW-1185">Reference proteome</keyword>
<organism evidence="1 2">
    <name type="scientific">Rubrobacter marinus</name>
    <dbReference type="NCBI Taxonomy" id="2653852"/>
    <lineage>
        <taxon>Bacteria</taxon>
        <taxon>Bacillati</taxon>
        <taxon>Actinomycetota</taxon>
        <taxon>Rubrobacteria</taxon>
        <taxon>Rubrobacterales</taxon>
        <taxon>Rubrobacteraceae</taxon>
        <taxon>Rubrobacter</taxon>
    </lineage>
</organism>
<reference evidence="1 2" key="1">
    <citation type="submission" date="2019-10" db="EMBL/GenBank/DDBJ databases">
        <title>Rubrobacter sp nov SCSIO 52915 isolated from a deep-sea sediment in the South China Sea.</title>
        <authorList>
            <person name="Chen R.W."/>
        </authorList>
    </citation>
    <scope>NUCLEOTIDE SEQUENCE [LARGE SCALE GENOMIC DNA]</scope>
    <source>
        <strain evidence="1 2">SCSIO 52915</strain>
    </source>
</reference>
<dbReference type="KEGG" id="rmar:GBA65_00325"/>
<sequence length="171" mass="18675">MLIPDRTGIVIGYRTWRVIPSRWISPSESLHAQTGHKGWSTTGPTVAACPPRVQADPGKPLLVRSACGTSPEFGCSCGLYAGYEPSAEAQPLPYVAGSVLAWGRVVHHERRSFFRAEKALPVAFVRPRIGGGMFPEEAEAKILRVAEELGAAMVEGPEELREYTEREAMGW</sequence>
<dbReference type="EMBL" id="CP045121">
    <property type="protein sequence ID" value="QIN77212.1"/>
    <property type="molecule type" value="Genomic_DNA"/>
</dbReference>
<dbReference type="AlphaFoldDB" id="A0A6G8PT04"/>
<gene>
    <name evidence="1" type="ORF">GBA65_00325</name>
</gene>
<dbReference type="Proteomes" id="UP000502706">
    <property type="component" value="Chromosome"/>
</dbReference>
<evidence type="ECO:0000313" key="2">
    <source>
        <dbReference type="Proteomes" id="UP000502706"/>
    </source>
</evidence>
<proteinExistence type="predicted"/>
<evidence type="ECO:0000313" key="1">
    <source>
        <dbReference type="EMBL" id="QIN77212.1"/>
    </source>
</evidence>
<dbReference type="RefSeq" id="WP_166394881.1">
    <property type="nucleotide sequence ID" value="NZ_CP045121.1"/>
</dbReference>
<name>A0A6G8PT04_9ACTN</name>
<protein>
    <submittedName>
        <fullName evidence="1">Uncharacterized protein</fullName>
    </submittedName>
</protein>
<accession>A0A6G8PT04</accession>